<organism evidence="2 3">
    <name type="scientific">Pythium insidiosum</name>
    <name type="common">Pythiosis disease agent</name>
    <dbReference type="NCBI Taxonomy" id="114742"/>
    <lineage>
        <taxon>Eukaryota</taxon>
        <taxon>Sar</taxon>
        <taxon>Stramenopiles</taxon>
        <taxon>Oomycota</taxon>
        <taxon>Peronosporomycetes</taxon>
        <taxon>Pythiales</taxon>
        <taxon>Pythiaceae</taxon>
        <taxon>Pythium</taxon>
    </lineage>
</organism>
<protein>
    <submittedName>
        <fullName evidence="2">Uncharacterized protein</fullName>
    </submittedName>
</protein>
<evidence type="ECO:0000256" key="1">
    <source>
        <dbReference type="SAM" id="SignalP"/>
    </source>
</evidence>
<feature type="signal peptide" evidence="1">
    <location>
        <begin position="1"/>
        <end position="24"/>
    </location>
</feature>
<dbReference type="Proteomes" id="UP001209570">
    <property type="component" value="Unassembled WGS sequence"/>
</dbReference>
<dbReference type="EMBL" id="JAKCXM010000032">
    <property type="protein sequence ID" value="KAJ0406510.1"/>
    <property type="molecule type" value="Genomic_DNA"/>
</dbReference>
<name>A0AAD5M896_PYTIN</name>
<reference evidence="2" key="1">
    <citation type="submission" date="2021-12" db="EMBL/GenBank/DDBJ databases">
        <title>Prjna785345.</title>
        <authorList>
            <person name="Rujirawat T."/>
            <person name="Krajaejun T."/>
        </authorList>
    </citation>
    <scope>NUCLEOTIDE SEQUENCE</scope>
    <source>
        <strain evidence="2">Pi057C3</strain>
    </source>
</reference>
<proteinExistence type="predicted"/>
<evidence type="ECO:0000313" key="2">
    <source>
        <dbReference type="EMBL" id="KAJ0406510.1"/>
    </source>
</evidence>
<sequence length="317" mass="31078">MARRALRAALFAFLVACRAPSVDAAITTGTVTPASLLAGAQGDVTVSISSDATLDVGAAIVVAFPVGFQLSTTSTTVSVAGSTSTSLSLSSITTTSATATIGSQAIPSGDVFTFVLSNVLNPAASTTGAFTLETQTSSGTTIDTKSDVPGVTLTSTTLATASVVPDSLDAGVVGTATVALTPGVQLPIGSQIVVTFPTEFAVSSTALSSVSNLHASSTLTLVSSTVVQVTVAGTAVAAGTSVSFKVNNVRNPGATTTGTFSVVTTDSSANMYESKTDIAAVTLSSTTLATASVVPDSLDAGVVGTATVALTPGRPKV</sequence>
<feature type="chain" id="PRO_5042286089" evidence="1">
    <location>
        <begin position="25"/>
        <end position="317"/>
    </location>
</feature>
<dbReference type="AlphaFoldDB" id="A0AAD5M896"/>
<keyword evidence="3" id="KW-1185">Reference proteome</keyword>
<comment type="caution">
    <text evidence="2">The sequence shown here is derived from an EMBL/GenBank/DDBJ whole genome shotgun (WGS) entry which is preliminary data.</text>
</comment>
<evidence type="ECO:0000313" key="3">
    <source>
        <dbReference type="Proteomes" id="UP001209570"/>
    </source>
</evidence>
<accession>A0AAD5M896</accession>
<keyword evidence="1" id="KW-0732">Signal</keyword>
<gene>
    <name evidence="2" type="ORF">P43SY_001441</name>
</gene>